<reference evidence="2 3" key="1">
    <citation type="submission" date="2016-10" db="EMBL/GenBank/DDBJ databases">
        <title>Marinobacter salinus sp. nov., a moderately halophilic bacterium isolated from a tidal flat environment.</title>
        <authorList>
            <person name="Park S.-J."/>
        </authorList>
    </citation>
    <scope>NUCLEOTIDE SEQUENCE [LARGE SCALE GENOMIC DNA]</scope>
    <source>
        <strain evidence="2 3">Hb8</strain>
    </source>
</reference>
<keyword evidence="3" id="KW-1185">Reference proteome</keyword>
<keyword evidence="1" id="KW-0732">Signal</keyword>
<dbReference type="Proteomes" id="UP000177445">
    <property type="component" value="Chromosome"/>
</dbReference>
<evidence type="ECO:0000313" key="3">
    <source>
        <dbReference type="Proteomes" id="UP000177445"/>
    </source>
</evidence>
<gene>
    <name evidence="2" type="ORF">BKP64_03470</name>
</gene>
<dbReference type="EMBL" id="CP017715">
    <property type="protein sequence ID" value="AOY87319.1"/>
    <property type="molecule type" value="Genomic_DNA"/>
</dbReference>
<dbReference type="STRING" id="1874317.BKP64_03470"/>
<protein>
    <submittedName>
        <fullName evidence="2">Uncharacterized protein</fullName>
    </submittedName>
</protein>
<dbReference type="AlphaFoldDB" id="A0A1D9GI86"/>
<dbReference type="RefSeq" id="WP_070966077.1">
    <property type="nucleotide sequence ID" value="NZ_CP017715.1"/>
</dbReference>
<proteinExistence type="predicted"/>
<dbReference type="PROSITE" id="PS51257">
    <property type="entry name" value="PROKAR_LIPOPROTEIN"/>
    <property type="match status" value="1"/>
</dbReference>
<name>A0A1D9GI86_9GAMM</name>
<evidence type="ECO:0000313" key="2">
    <source>
        <dbReference type="EMBL" id="AOY87319.1"/>
    </source>
</evidence>
<dbReference type="KEGG" id="msq:BKP64_03470"/>
<feature type="chain" id="PRO_5009441954" evidence="1">
    <location>
        <begin position="21"/>
        <end position="295"/>
    </location>
</feature>
<evidence type="ECO:0000256" key="1">
    <source>
        <dbReference type="SAM" id="SignalP"/>
    </source>
</evidence>
<dbReference type="OrthoDB" id="20998at2"/>
<organism evidence="2 3">
    <name type="scientific">Marinobacter salinus</name>
    <dbReference type="NCBI Taxonomy" id="1874317"/>
    <lineage>
        <taxon>Bacteria</taxon>
        <taxon>Pseudomonadati</taxon>
        <taxon>Pseudomonadota</taxon>
        <taxon>Gammaproteobacteria</taxon>
        <taxon>Pseudomonadales</taxon>
        <taxon>Marinobacteraceae</taxon>
        <taxon>Marinobacter</taxon>
    </lineage>
</organism>
<sequence length="295" mass="33216">MLRGLLVPILLSCVCLTAGCDSGGETVERDTGTTEGAAAQDHKESVSLSLSADELEWVGRRIFRNECAGKYRCLVHWNDGEAFPSLGIGHFIWYPRDVDGRFIESFPPLIQYMSEQQVSVPQWLQELDPFDAPWPDKAGFAKEEDSYQVIELREFLATTQGFQAEFIFRRAQAALTRIVMAAPEERREQIREDLASLSSTPGGIYALMDYVNFKGEGLSATEQYHGQGWGLLQVLLAMESASNTTPLEQFRDAAAQILTRRANNAENPVEKERWLEGWLKRLMTYREPDGLNASE</sequence>
<accession>A0A1D9GI86</accession>
<feature type="signal peptide" evidence="1">
    <location>
        <begin position="1"/>
        <end position="20"/>
    </location>
</feature>